<name>K6X6J2_9ALTE</name>
<organism evidence="1 2">
    <name type="scientific">Aliiglaciecola lipolytica E3</name>
    <dbReference type="NCBI Taxonomy" id="1127673"/>
    <lineage>
        <taxon>Bacteria</taxon>
        <taxon>Pseudomonadati</taxon>
        <taxon>Pseudomonadota</taxon>
        <taxon>Gammaproteobacteria</taxon>
        <taxon>Alteromonadales</taxon>
        <taxon>Alteromonadaceae</taxon>
        <taxon>Aliiglaciecola</taxon>
    </lineage>
</organism>
<protein>
    <submittedName>
        <fullName evidence="1">Uncharacterized protein</fullName>
    </submittedName>
</protein>
<gene>
    <name evidence="1" type="ORF">GLIP_3628</name>
</gene>
<dbReference type="Proteomes" id="UP000006334">
    <property type="component" value="Unassembled WGS sequence"/>
</dbReference>
<reference evidence="1 2" key="1">
    <citation type="journal article" date="2017" name="Antonie Van Leeuwenhoek">
        <title>Rhizobium rhizosphaerae sp. nov., a novel species isolated from rice rhizosphere.</title>
        <authorList>
            <person name="Zhao J.J."/>
            <person name="Zhang J."/>
            <person name="Zhang R.J."/>
            <person name="Zhang C.W."/>
            <person name="Yin H.Q."/>
            <person name="Zhang X.X."/>
        </authorList>
    </citation>
    <scope>NUCLEOTIDE SEQUENCE [LARGE SCALE GENOMIC DNA]</scope>
    <source>
        <strain evidence="1 2">E3</strain>
    </source>
</reference>
<dbReference type="EMBL" id="BAEN01000068">
    <property type="protein sequence ID" value="GAC16239.1"/>
    <property type="molecule type" value="Genomic_DNA"/>
</dbReference>
<comment type="caution">
    <text evidence="1">The sequence shown here is derived from an EMBL/GenBank/DDBJ whole genome shotgun (WGS) entry which is preliminary data.</text>
</comment>
<evidence type="ECO:0000313" key="1">
    <source>
        <dbReference type="EMBL" id="GAC16239.1"/>
    </source>
</evidence>
<dbReference type="STRING" id="1127673.GLIP_3628"/>
<dbReference type="AlphaFoldDB" id="K6X6J2"/>
<keyword evidence="2" id="KW-1185">Reference proteome</keyword>
<accession>K6X6J2</accession>
<evidence type="ECO:0000313" key="2">
    <source>
        <dbReference type="Proteomes" id="UP000006334"/>
    </source>
</evidence>
<sequence length="50" mass="5405">MKVISLNAGHLIKRCLIINRLNVETEFAQAKASNLDSPANQNICVGGEPI</sequence>
<proteinExistence type="predicted"/>